<dbReference type="InterPro" id="IPR022029">
    <property type="entry name" value="YoaR-like_PG-bd"/>
</dbReference>
<dbReference type="CDD" id="cd16913">
    <property type="entry name" value="YkuD_like"/>
    <property type="match status" value="1"/>
</dbReference>
<dbReference type="Proteomes" id="UP000261011">
    <property type="component" value="Unassembled WGS sequence"/>
</dbReference>
<feature type="active site" description="Nucleophile" evidence="6">
    <location>
        <position position="410"/>
    </location>
</feature>
<reference evidence="8 9" key="1">
    <citation type="submission" date="2018-08" db="EMBL/GenBank/DDBJ databases">
        <title>A genome reference for cultivated species of the human gut microbiota.</title>
        <authorList>
            <person name="Zou Y."/>
            <person name="Xue W."/>
            <person name="Luo G."/>
        </authorList>
    </citation>
    <scope>NUCLEOTIDE SEQUENCE [LARGE SCALE GENOMIC DNA]</scope>
    <source>
        <strain evidence="8 9">OF01-3</strain>
    </source>
</reference>
<feature type="domain" description="L,D-TPase catalytic" evidence="7">
    <location>
        <begin position="308"/>
        <end position="434"/>
    </location>
</feature>
<dbReference type="PANTHER" id="PTHR30582:SF33">
    <property type="entry name" value="EXPORTED PROTEIN"/>
    <property type="match status" value="1"/>
</dbReference>
<dbReference type="GO" id="GO:0005576">
    <property type="term" value="C:extracellular region"/>
    <property type="evidence" value="ECO:0007669"/>
    <property type="project" value="TreeGrafter"/>
</dbReference>
<dbReference type="SUPFAM" id="SSF141523">
    <property type="entry name" value="L,D-transpeptidase catalytic domain-like"/>
    <property type="match status" value="1"/>
</dbReference>
<evidence type="ECO:0000259" key="7">
    <source>
        <dbReference type="PROSITE" id="PS52029"/>
    </source>
</evidence>
<keyword evidence="2" id="KW-0808">Transferase</keyword>
<accession>A0A3E2TJ47</accession>
<dbReference type="OrthoDB" id="3176960at2"/>
<dbReference type="InterPro" id="IPR005490">
    <property type="entry name" value="LD_TPept_cat_dom"/>
</dbReference>
<keyword evidence="3 6" id="KW-0133">Cell shape</keyword>
<evidence type="ECO:0000256" key="4">
    <source>
        <dbReference type="ARBA" id="ARBA00022984"/>
    </source>
</evidence>
<evidence type="ECO:0000256" key="5">
    <source>
        <dbReference type="ARBA" id="ARBA00023316"/>
    </source>
</evidence>
<gene>
    <name evidence="8" type="ORF">DXA39_05775</name>
</gene>
<name>A0A3E2TJ47_9FIRM</name>
<dbReference type="GO" id="GO:0008360">
    <property type="term" value="P:regulation of cell shape"/>
    <property type="evidence" value="ECO:0007669"/>
    <property type="project" value="UniProtKB-UniRule"/>
</dbReference>
<dbReference type="Pfam" id="PF03734">
    <property type="entry name" value="YkuD"/>
    <property type="match status" value="1"/>
</dbReference>
<keyword evidence="4 6" id="KW-0573">Peptidoglycan synthesis</keyword>
<dbReference type="Pfam" id="PF12229">
    <property type="entry name" value="PG_binding_4"/>
    <property type="match status" value="2"/>
</dbReference>
<dbReference type="GO" id="GO:0018104">
    <property type="term" value="P:peptidoglycan-protein cross-linking"/>
    <property type="evidence" value="ECO:0007669"/>
    <property type="project" value="TreeGrafter"/>
</dbReference>
<protein>
    <recommendedName>
        <fullName evidence="7">L,D-TPase catalytic domain-containing protein</fullName>
    </recommendedName>
</protein>
<dbReference type="Gene3D" id="3.10.20.800">
    <property type="match status" value="1"/>
</dbReference>
<dbReference type="Gene3D" id="2.40.440.10">
    <property type="entry name" value="L,D-transpeptidase catalytic domain-like"/>
    <property type="match status" value="1"/>
</dbReference>
<evidence type="ECO:0000313" key="8">
    <source>
        <dbReference type="EMBL" id="RGB75973.1"/>
    </source>
</evidence>
<organism evidence="8 9">
    <name type="scientific">Anaerococcus nagyae</name>
    <dbReference type="NCBI Taxonomy" id="1755241"/>
    <lineage>
        <taxon>Bacteria</taxon>
        <taxon>Bacillati</taxon>
        <taxon>Bacillota</taxon>
        <taxon>Tissierellia</taxon>
        <taxon>Tissierellales</taxon>
        <taxon>Peptoniphilaceae</taxon>
        <taxon>Anaerococcus</taxon>
    </lineage>
</organism>
<dbReference type="PROSITE" id="PS52029">
    <property type="entry name" value="LD_TPASE"/>
    <property type="match status" value="1"/>
</dbReference>
<evidence type="ECO:0000313" key="9">
    <source>
        <dbReference type="Proteomes" id="UP000261011"/>
    </source>
</evidence>
<feature type="active site" description="Proton donor/acceptor" evidence="6">
    <location>
        <position position="389"/>
    </location>
</feature>
<evidence type="ECO:0000256" key="2">
    <source>
        <dbReference type="ARBA" id="ARBA00022679"/>
    </source>
</evidence>
<dbReference type="EMBL" id="QVEU01000004">
    <property type="protein sequence ID" value="RGB75973.1"/>
    <property type="molecule type" value="Genomic_DNA"/>
</dbReference>
<evidence type="ECO:0000256" key="3">
    <source>
        <dbReference type="ARBA" id="ARBA00022960"/>
    </source>
</evidence>
<proteinExistence type="predicted"/>
<dbReference type="AlphaFoldDB" id="A0A3E2TJ47"/>
<dbReference type="InterPro" id="IPR050979">
    <property type="entry name" value="LD-transpeptidase"/>
</dbReference>
<evidence type="ECO:0000256" key="6">
    <source>
        <dbReference type="PROSITE-ProRule" id="PRU01373"/>
    </source>
</evidence>
<evidence type="ECO:0000256" key="1">
    <source>
        <dbReference type="ARBA" id="ARBA00004752"/>
    </source>
</evidence>
<sequence>MGTVIFSYVALPGTILNGKDISYASKSAALASVPDDFGLSVKGRDGRNLTISPADIDYYSELPKDATIDQNPFTWPKALISNSKKEYNFEPKVEYNKEKLDKLVNDSELVNGITEPENAKVVSENGKYVIKDEVEGNKVDKNKLKESIIDSINTKEKELKLDDSYYISPEVRKDSQKIKDILADSHKLEDMSIKFNFNGFDFKLEGDSLMDLIDLGEDGFELNYDKVSEYVNMLASETDTYGKNRKFNATGIGEIVVGPGVYGFKLDHEGMIDKIYEQVNSRKSGTIEPVYANIAYVRTDTGEDIGDTYVEVDISRQHLWLYKNGNVVLESDFVSGRPTNNWASNVGVGQILSKAQNTKLRGTNFDGVTSYETPVAYWMPIGWDGEGFHDAPWRSSFGGSIYLTKGSHGCFNLPPSSARALFENVDPLTPVVVYESSTNNSPAMVY</sequence>
<keyword evidence="5 6" id="KW-0961">Cell wall biogenesis/degradation</keyword>
<comment type="caution">
    <text evidence="8">The sequence shown here is derived from an EMBL/GenBank/DDBJ whole genome shotgun (WGS) entry which is preliminary data.</text>
</comment>
<dbReference type="InterPro" id="IPR038063">
    <property type="entry name" value="Transpep_catalytic_dom"/>
</dbReference>
<dbReference type="GO" id="GO:0071972">
    <property type="term" value="F:peptidoglycan L,D-transpeptidase activity"/>
    <property type="evidence" value="ECO:0007669"/>
    <property type="project" value="TreeGrafter"/>
</dbReference>
<dbReference type="GO" id="GO:0071555">
    <property type="term" value="P:cell wall organization"/>
    <property type="evidence" value="ECO:0007669"/>
    <property type="project" value="UniProtKB-UniRule"/>
</dbReference>
<dbReference type="InterPro" id="IPR038054">
    <property type="entry name" value="LD_TPept-like_central_sf"/>
</dbReference>
<keyword evidence="9" id="KW-1185">Reference proteome</keyword>
<dbReference type="SUPFAM" id="SSF143985">
    <property type="entry name" value="L,D-transpeptidase pre-catalytic domain-like"/>
    <property type="match status" value="1"/>
</dbReference>
<dbReference type="UniPathway" id="UPA00219"/>
<dbReference type="PANTHER" id="PTHR30582">
    <property type="entry name" value="L,D-TRANSPEPTIDASE"/>
    <property type="match status" value="1"/>
</dbReference>
<dbReference type="GO" id="GO:0016740">
    <property type="term" value="F:transferase activity"/>
    <property type="evidence" value="ECO:0007669"/>
    <property type="project" value="UniProtKB-KW"/>
</dbReference>
<comment type="pathway">
    <text evidence="1 6">Cell wall biogenesis; peptidoglycan biosynthesis.</text>
</comment>